<name>A0A2T6BG59_9BACL</name>
<gene>
    <name evidence="2" type="ORF">C8P63_12359</name>
</gene>
<sequence>MRWLKPWFESMYDEEMGELWNEWRNLSHDLEQNRMSTQCFQTATDVVVHVRIPQLNPRHEINVKVLENRILYISGSTGGKGNQRFQERFHFTLNVYLPVPVDAKRMNTGMDQEKKTLVIRMPKA</sequence>
<reference evidence="2 3" key="1">
    <citation type="submission" date="2018-04" db="EMBL/GenBank/DDBJ databases">
        <title>Genomic Encyclopedia of Archaeal and Bacterial Type Strains, Phase II (KMG-II): from individual species to whole genera.</title>
        <authorList>
            <person name="Goeker M."/>
        </authorList>
    </citation>
    <scope>NUCLEOTIDE SEQUENCE [LARGE SCALE GENOMIC DNA]</scope>
    <source>
        <strain evidence="2 3">DSM 45787</strain>
    </source>
</reference>
<dbReference type="Pfam" id="PF18201">
    <property type="entry name" value="PIH1_CS"/>
    <property type="match status" value="1"/>
</dbReference>
<feature type="domain" description="PIH1D1/2/3 CS-like" evidence="1">
    <location>
        <begin position="29"/>
        <end position="122"/>
    </location>
</feature>
<dbReference type="Gene3D" id="2.60.40.790">
    <property type="match status" value="1"/>
</dbReference>
<protein>
    <submittedName>
        <fullName evidence="2">Pre-RNA processing PIH1/Nop17 protein</fullName>
    </submittedName>
</protein>
<keyword evidence="3" id="KW-1185">Reference proteome</keyword>
<evidence type="ECO:0000313" key="2">
    <source>
        <dbReference type="EMBL" id="PTX55036.1"/>
    </source>
</evidence>
<dbReference type="InterPro" id="IPR008978">
    <property type="entry name" value="HSP20-like_chaperone"/>
</dbReference>
<dbReference type="RefSeq" id="WP_170109691.1">
    <property type="nucleotide sequence ID" value="NZ_QBKR01000023.1"/>
</dbReference>
<comment type="caution">
    <text evidence="2">The sequence shown here is derived from an EMBL/GenBank/DDBJ whole genome shotgun (WGS) entry which is preliminary data.</text>
</comment>
<dbReference type="AlphaFoldDB" id="A0A2T6BG59"/>
<evidence type="ECO:0000313" key="3">
    <source>
        <dbReference type="Proteomes" id="UP000244240"/>
    </source>
</evidence>
<evidence type="ECO:0000259" key="1">
    <source>
        <dbReference type="Pfam" id="PF18201"/>
    </source>
</evidence>
<dbReference type="EMBL" id="QBKR01000023">
    <property type="protein sequence ID" value="PTX55036.1"/>
    <property type="molecule type" value="Genomic_DNA"/>
</dbReference>
<dbReference type="InterPro" id="IPR041442">
    <property type="entry name" value="PIH1D1/2/3_CS-like"/>
</dbReference>
<accession>A0A2T6BG59</accession>
<organism evidence="2 3">
    <name type="scientific">Melghirimyces profundicolus</name>
    <dbReference type="NCBI Taxonomy" id="1242148"/>
    <lineage>
        <taxon>Bacteria</taxon>
        <taxon>Bacillati</taxon>
        <taxon>Bacillota</taxon>
        <taxon>Bacilli</taxon>
        <taxon>Bacillales</taxon>
        <taxon>Thermoactinomycetaceae</taxon>
        <taxon>Melghirimyces</taxon>
    </lineage>
</organism>
<proteinExistence type="predicted"/>
<dbReference type="CDD" id="cd00298">
    <property type="entry name" value="ACD_sHsps_p23-like"/>
    <property type="match status" value="1"/>
</dbReference>
<dbReference type="Proteomes" id="UP000244240">
    <property type="component" value="Unassembled WGS sequence"/>
</dbReference>
<dbReference type="SUPFAM" id="SSF49764">
    <property type="entry name" value="HSP20-like chaperones"/>
    <property type="match status" value="1"/>
</dbReference>